<protein>
    <submittedName>
        <fullName evidence="1">Uncharacterized protein</fullName>
    </submittedName>
</protein>
<name>A0A3S5CLY1_9PLAT</name>
<dbReference type="Proteomes" id="UP000784294">
    <property type="component" value="Unassembled WGS sequence"/>
</dbReference>
<keyword evidence="2" id="KW-1185">Reference proteome</keyword>
<dbReference type="AlphaFoldDB" id="A0A3S5CLY1"/>
<organism evidence="1 2">
    <name type="scientific">Protopolystoma xenopodis</name>
    <dbReference type="NCBI Taxonomy" id="117903"/>
    <lineage>
        <taxon>Eukaryota</taxon>
        <taxon>Metazoa</taxon>
        <taxon>Spiralia</taxon>
        <taxon>Lophotrochozoa</taxon>
        <taxon>Platyhelminthes</taxon>
        <taxon>Monogenea</taxon>
        <taxon>Polyopisthocotylea</taxon>
        <taxon>Polystomatidea</taxon>
        <taxon>Polystomatidae</taxon>
        <taxon>Protopolystoma</taxon>
    </lineage>
</organism>
<sequence>MIRVPQGVLMRPGRGCRLSLALPTTTPTKHLGMYQSNLPMVKMIASAMANDVGLGLTILSGIPFRLRLDLASSALPTGFEALSGTQRDYQLLLHYTFTATS</sequence>
<evidence type="ECO:0000313" key="2">
    <source>
        <dbReference type="Proteomes" id="UP000784294"/>
    </source>
</evidence>
<reference evidence="1" key="1">
    <citation type="submission" date="2018-11" db="EMBL/GenBank/DDBJ databases">
        <authorList>
            <consortium name="Pathogen Informatics"/>
        </authorList>
    </citation>
    <scope>NUCLEOTIDE SEQUENCE</scope>
</reference>
<evidence type="ECO:0000313" key="1">
    <source>
        <dbReference type="EMBL" id="VEL19419.1"/>
    </source>
</evidence>
<proteinExistence type="predicted"/>
<dbReference type="EMBL" id="CAAALY010041486">
    <property type="protein sequence ID" value="VEL19419.1"/>
    <property type="molecule type" value="Genomic_DNA"/>
</dbReference>
<comment type="caution">
    <text evidence="1">The sequence shown here is derived from an EMBL/GenBank/DDBJ whole genome shotgun (WGS) entry which is preliminary data.</text>
</comment>
<accession>A0A3S5CLY1</accession>
<gene>
    <name evidence="1" type="ORF">PXEA_LOCUS12859</name>
</gene>